<dbReference type="EMBL" id="JBBXMP010000382">
    <property type="protein sequence ID" value="KAL0058034.1"/>
    <property type="molecule type" value="Genomic_DNA"/>
</dbReference>
<organism evidence="1 2">
    <name type="scientific">Marasmius tenuissimus</name>
    <dbReference type="NCBI Taxonomy" id="585030"/>
    <lineage>
        <taxon>Eukaryota</taxon>
        <taxon>Fungi</taxon>
        <taxon>Dikarya</taxon>
        <taxon>Basidiomycota</taxon>
        <taxon>Agaricomycotina</taxon>
        <taxon>Agaricomycetes</taxon>
        <taxon>Agaricomycetidae</taxon>
        <taxon>Agaricales</taxon>
        <taxon>Marasmiineae</taxon>
        <taxon>Marasmiaceae</taxon>
        <taxon>Marasmius</taxon>
    </lineage>
</organism>
<reference evidence="1 2" key="1">
    <citation type="submission" date="2024-05" db="EMBL/GenBank/DDBJ databases">
        <title>A draft genome resource for the thread blight pathogen Marasmius tenuissimus strain MS-2.</title>
        <authorList>
            <person name="Yulfo-Soto G.E."/>
            <person name="Baruah I.K."/>
            <person name="Amoako-Attah I."/>
            <person name="Bukari Y."/>
            <person name="Meinhardt L.W."/>
            <person name="Bailey B.A."/>
            <person name="Cohen S.P."/>
        </authorList>
    </citation>
    <scope>NUCLEOTIDE SEQUENCE [LARGE SCALE GENOMIC DNA]</scope>
    <source>
        <strain evidence="1 2">MS-2</strain>
    </source>
</reference>
<dbReference type="PANTHER" id="PTHR39398">
    <property type="entry name" value="YALI0F14311P"/>
    <property type="match status" value="1"/>
</dbReference>
<keyword evidence="2" id="KW-1185">Reference proteome</keyword>
<protein>
    <submittedName>
        <fullName evidence="1">Uncharacterized protein</fullName>
    </submittedName>
</protein>
<dbReference type="PANTHER" id="PTHR39398:SF1">
    <property type="entry name" value="CSN8_PSMD8_EIF3K DOMAIN-CONTAINING PROTEIN"/>
    <property type="match status" value="1"/>
</dbReference>
<evidence type="ECO:0000313" key="2">
    <source>
        <dbReference type="Proteomes" id="UP001437256"/>
    </source>
</evidence>
<accession>A0ABR2ZAQ6</accession>
<comment type="caution">
    <text evidence="1">The sequence shown here is derived from an EMBL/GenBank/DDBJ whole genome shotgun (WGS) entry which is preliminary data.</text>
</comment>
<sequence>MENIASVSRSSGLEKDGDALKNHKTQEEYRQFIQDKVDIQGLIIIGNTYSVTPISLTISGDNSLAKSQQTNSESKDEPSFRRISSSYSVGNVFRSWLWVLILDTGKLREGLVSSKRYDSFSLEVYETSLYLSALFRNTKQSSSIIPYLLPELYEKIPGPHDNLLSTILISLAHELLVAYPSIGKFQHTLNAAVRGAHLQKASPAYTWITHLSSSVRSNNYCKFEELTRRESIISVLQNGIEPSPTRSTHNPVQKAMFSLVDQLRSRCRDRTWTTLRSAYRELACHEESGTRGWLVRSLALQTTVTSKDEEFGSDLLDKWLEEKSTSGHVQRKEGVQNRWLVAKVR</sequence>
<name>A0ABR2ZAQ6_9AGAR</name>
<dbReference type="Proteomes" id="UP001437256">
    <property type="component" value="Unassembled WGS sequence"/>
</dbReference>
<gene>
    <name evidence="1" type="ORF">AAF712_015301</name>
</gene>
<proteinExistence type="predicted"/>
<evidence type="ECO:0000313" key="1">
    <source>
        <dbReference type="EMBL" id="KAL0058034.1"/>
    </source>
</evidence>